<keyword evidence="3" id="KW-1185">Reference proteome</keyword>
<sequence length="745" mass="83911">MSDEVLDSVKKCVGIIKGAKTDTEKFAALFMVTKTVKAEKCNARSKLALFDAIEFKFIKRLLLSDDVPAGCPPFVYKSVAMSILTALCSVQEVATHQEILQNVDVFLDIVIGAEDEDEDEADEDNLMLVNEAYKCLNVIAQFEQGMRALFEVDAVGKMCRVYSQKSFQTDEALSLLVAIVEKFGPPSWENNVPNFNTLMNILTVDFETDHSDRKFKLCSILLPLLGNCPVEIVQNTCDNEIWPTKMFLGLRDILTSKLVKAQRDPAIKLAAQMLTTFGAEWSLQDEAKPKAFFLLLIHLASIEIRMHLEDKKFEQVLVAENLLSSCFTILEISIAYIAADTLDLEQKEKQQTYTALKGAFSAVLNVLKTLSVSKKPLEIKEKCFVCLMLMSLSAWLAQETSAMKPAVNNILPFALQIANESFYAYRARYIAENVTVKTEATPVKIDDPLGKVDVLRAFLPALCHITVDDKGRAVLLKIKQEEMLQECLEFHWSIAHFKKPLIPKSERGKPRGPEPEIPADRLKKMADSRGAIISICNTFMNLCVLEADHVKDSPLFFTLMKFVFDNLPELKNNHENLVVYGNMAVLGLLLLKLKTAYIKKNDFSICRYIQATIRFLWDAYTVDENSNNSRYALGQLVVTMTYKEAWIELQELWFLGMQNLSGILTLVPWISEFAIESGWAEGIINMLVKIKPGSLPTNVKYAYEDLLCRLIDANSDLIATLKKNDALTACRGHKFMELGKKLFGE</sequence>
<proteinExistence type="inferred from homology"/>
<dbReference type="GO" id="GO:0048168">
    <property type="term" value="P:regulation of neuronal synaptic plasticity"/>
    <property type="evidence" value="ECO:0007669"/>
    <property type="project" value="TreeGrafter"/>
</dbReference>
<dbReference type="PANTHER" id="PTHR13109">
    <property type="entry name" value="NEUROCHONDRIN"/>
    <property type="match status" value="1"/>
</dbReference>
<gene>
    <name evidence="2" type="ORF">CINCED_3A023193</name>
</gene>
<evidence type="ECO:0000313" key="3">
    <source>
        <dbReference type="Proteomes" id="UP000325440"/>
    </source>
</evidence>
<dbReference type="OrthoDB" id="8186546at2759"/>
<dbReference type="AlphaFoldDB" id="A0A5E4NPN1"/>
<organism evidence="2 3">
    <name type="scientific">Cinara cedri</name>
    <dbReference type="NCBI Taxonomy" id="506608"/>
    <lineage>
        <taxon>Eukaryota</taxon>
        <taxon>Metazoa</taxon>
        <taxon>Ecdysozoa</taxon>
        <taxon>Arthropoda</taxon>
        <taxon>Hexapoda</taxon>
        <taxon>Insecta</taxon>
        <taxon>Pterygota</taxon>
        <taxon>Neoptera</taxon>
        <taxon>Paraneoptera</taxon>
        <taxon>Hemiptera</taxon>
        <taxon>Sternorrhyncha</taxon>
        <taxon>Aphidomorpha</taxon>
        <taxon>Aphidoidea</taxon>
        <taxon>Aphididae</taxon>
        <taxon>Lachninae</taxon>
        <taxon>Cinara</taxon>
    </lineage>
</organism>
<name>A0A5E4NPN1_9HEMI</name>
<reference evidence="2 3" key="1">
    <citation type="submission" date="2019-08" db="EMBL/GenBank/DDBJ databases">
        <authorList>
            <person name="Alioto T."/>
            <person name="Alioto T."/>
            <person name="Gomez Garrido J."/>
        </authorList>
    </citation>
    <scope>NUCLEOTIDE SEQUENCE [LARGE SCALE GENOMIC DNA]</scope>
</reference>
<dbReference type="Proteomes" id="UP000325440">
    <property type="component" value="Unassembled WGS sequence"/>
</dbReference>
<dbReference type="GO" id="GO:0030425">
    <property type="term" value="C:dendrite"/>
    <property type="evidence" value="ECO:0007669"/>
    <property type="project" value="TreeGrafter"/>
</dbReference>
<evidence type="ECO:0000256" key="1">
    <source>
        <dbReference type="ARBA" id="ARBA00006927"/>
    </source>
</evidence>
<accession>A0A5E4NPN1</accession>
<dbReference type="InterPro" id="IPR008709">
    <property type="entry name" value="Neurochondrin"/>
</dbReference>
<dbReference type="GO" id="GO:0031175">
    <property type="term" value="P:neuron projection development"/>
    <property type="evidence" value="ECO:0007669"/>
    <property type="project" value="TreeGrafter"/>
</dbReference>
<comment type="similarity">
    <text evidence="1">Belongs to the neurochondrin family.</text>
</comment>
<evidence type="ECO:0000313" key="2">
    <source>
        <dbReference type="EMBL" id="VVC45709.1"/>
    </source>
</evidence>
<dbReference type="Pfam" id="PF05536">
    <property type="entry name" value="Neurochondrin"/>
    <property type="match status" value="1"/>
</dbReference>
<protein>
    <submittedName>
        <fullName evidence="2">Neurochondrin,Armadillo-like helical</fullName>
    </submittedName>
</protein>
<dbReference type="PANTHER" id="PTHR13109:SF7">
    <property type="entry name" value="NEUROCHONDRIN"/>
    <property type="match status" value="1"/>
</dbReference>
<dbReference type="EMBL" id="CABPRJ010002411">
    <property type="protein sequence ID" value="VVC45709.1"/>
    <property type="molecule type" value="Genomic_DNA"/>
</dbReference>